<dbReference type="PROSITE" id="PS50262">
    <property type="entry name" value="G_PROTEIN_RECEP_F1_2"/>
    <property type="match status" value="1"/>
</dbReference>
<evidence type="ECO:0000256" key="3">
    <source>
        <dbReference type="ARBA" id="ARBA00022989"/>
    </source>
</evidence>
<dbReference type="GO" id="GO:0016020">
    <property type="term" value="C:membrane"/>
    <property type="evidence" value="ECO:0007669"/>
    <property type="project" value="UniProtKB-SubCell"/>
</dbReference>
<dbReference type="InterPro" id="IPR019427">
    <property type="entry name" value="7TM_GPCR_serpentine_rcpt_Srw"/>
</dbReference>
<evidence type="ECO:0000256" key="2">
    <source>
        <dbReference type="ARBA" id="ARBA00022692"/>
    </source>
</evidence>
<keyword evidence="4 5" id="KW-0472">Membrane</keyword>
<keyword evidence="3 5" id="KW-1133">Transmembrane helix</keyword>
<comment type="subcellular location">
    <subcellularLocation>
        <location evidence="1">Membrane</location>
    </subcellularLocation>
</comment>
<dbReference type="SUPFAM" id="SSF81321">
    <property type="entry name" value="Family A G protein-coupled receptor-like"/>
    <property type="match status" value="1"/>
</dbReference>
<dbReference type="Proteomes" id="UP001497497">
    <property type="component" value="Unassembled WGS sequence"/>
</dbReference>
<keyword evidence="2 5" id="KW-0812">Transmembrane</keyword>
<evidence type="ECO:0000256" key="1">
    <source>
        <dbReference type="ARBA" id="ARBA00004370"/>
    </source>
</evidence>
<feature type="transmembrane region" description="Helical" evidence="5">
    <location>
        <begin position="17"/>
        <end position="45"/>
    </location>
</feature>
<dbReference type="PANTHER" id="PTHR46641:SF2">
    <property type="entry name" value="FMRFAMIDE RECEPTOR"/>
    <property type="match status" value="1"/>
</dbReference>
<evidence type="ECO:0000313" key="8">
    <source>
        <dbReference type="Proteomes" id="UP001497497"/>
    </source>
</evidence>
<dbReference type="EMBL" id="CAXITT010000544">
    <property type="protein sequence ID" value="CAL1543375.1"/>
    <property type="molecule type" value="Genomic_DNA"/>
</dbReference>
<accession>A0AAV2ICZ6</accession>
<keyword evidence="8" id="KW-1185">Reference proteome</keyword>
<feature type="domain" description="G-protein coupled receptors family 1 profile" evidence="6">
    <location>
        <begin position="38"/>
        <end position="310"/>
    </location>
</feature>
<reference evidence="7 8" key="1">
    <citation type="submission" date="2024-04" db="EMBL/GenBank/DDBJ databases">
        <authorList>
            <consortium name="Genoscope - CEA"/>
            <person name="William W."/>
        </authorList>
    </citation>
    <scope>NUCLEOTIDE SEQUENCE [LARGE SCALE GENOMIC DNA]</scope>
</reference>
<dbReference type="GO" id="GO:0008528">
    <property type="term" value="F:G protein-coupled peptide receptor activity"/>
    <property type="evidence" value="ECO:0007669"/>
    <property type="project" value="InterPro"/>
</dbReference>
<dbReference type="InterPro" id="IPR000276">
    <property type="entry name" value="GPCR_Rhodpsn"/>
</dbReference>
<name>A0AAV2ICZ6_LYMST</name>
<protein>
    <recommendedName>
        <fullName evidence="6">G-protein coupled receptors family 1 profile domain-containing protein</fullName>
    </recommendedName>
</protein>
<feature type="transmembrane region" description="Helical" evidence="5">
    <location>
        <begin position="142"/>
        <end position="162"/>
    </location>
</feature>
<evidence type="ECO:0000313" key="7">
    <source>
        <dbReference type="EMBL" id="CAL1543375.1"/>
    </source>
</evidence>
<dbReference type="AlphaFoldDB" id="A0AAV2ICZ6"/>
<feature type="transmembrane region" description="Helical" evidence="5">
    <location>
        <begin position="193"/>
        <end position="218"/>
    </location>
</feature>
<dbReference type="Pfam" id="PF10324">
    <property type="entry name" value="7TM_GPCR_Srw"/>
    <property type="match status" value="1"/>
</dbReference>
<comment type="caution">
    <text evidence="7">The sequence shown here is derived from an EMBL/GenBank/DDBJ whole genome shotgun (WGS) entry which is preliminary data.</text>
</comment>
<dbReference type="Gene3D" id="1.20.1070.10">
    <property type="entry name" value="Rhodopsin 7-helix transmembrane proteins"/>
    <property type="match status" value="1"/>
</dbReference>
<organism evidence="7 8">
    <name type="scientific">Lymnaea stagnalis</name>
    <name type="common">Great pond snail</name>
    <name type="synonym">Helix stagnalis</name>
    <dbReference type="NCBI Taxonomy" id="6523"/>
    <lineage>
        <taxon>Eukaryota</taxon>
        <taxon>Metazoa</taxon>
        <taxon>Spiralia</taxon>
        <taxon>Lophotrochozoa</taxon>
        <taxon>Mollusca</taxon>
        <taxon>Gastropoda</taxon>
        <taxon>Heterobranchia</taxon>
        <taxon>Euthyneura</taxon>
        <taxon>Panpulmonata</taxon>
        <taxon>Hygrophila</taxon>
        <taxon>Lymnaeoidea</taxon>
        <taxon>Lymnaeidae</taxon>
        <taxon>Lymnaea</taxon>
    </lineage>
</organism>
<proteinExistence type="predicted"/>
<evidence type="ECO:0000256" key="5">
    <source>
        <dbReference type="SAM" id="Phobius"/>
    </source>
</evidence>
<evidence type="ECO:0000259" key="6">
    <source>
        <dbReference type="PROSITE" id="PS50262"/>
    </source>
</evidence>
<dbReference type="PANTHER" id="PTHR46641">
    <property type="entry name" value="FMRFAMIDE RECEPTOR-RELATED"/>
    <property type="match status" value="1"/>
</dbReference>
<dbReference type="InterPro" id="IPR017452">
    <property type="entry name" value="GPCR_Rhodpsn_7TM"/>
</dbReference>
<sequence>QQWFTVQTELFTNFEKFIFVFVNRIILCTLIGLFGIVANVINMAVFVKQGLNNSMNISLFALSISDLLRILTVQWLNICSNPYIDQLNVPIVFTDIQYLTAGWPTGCANRITMFITAYITAERSLCLAVPLKIKRWVTPRRAVAALVVIGVINALGLVPEYASVYLDWRFNPARNRTMLSLAFGSSRPATQGVVFTIHALLIVLALTVVILFTSILVIQLRRSSKWRAVVTSKVSQNEAISNRDRKTVDLVVLVAGVMVVCYTPTVVLSLVSTFVPDFSVAGRQVNVFHATWSIGYLLGVINASVNIFIYYKMSSKYRKTFNDLFSCQCRYTFSSVKMTSIQICLY</sequence>
<dbReference type="InterPro" id="IPR052954">
    <property type="entry name" value="GPCR-Ligand_Int"/>
</dbReference>
<feature type="transmembrane region" description="Helical" evidence="5">
    <location>
        <begin position="287"/>
        <end position="311"/>
    </location>
</feature>
<evidence type="ECO:0000256" key="4">
    <source>
        <dbReference type="ARBA" id="ARBA00023136"/>
    </source>
</evidence>
<feature type="non-terminal residue" evidence="7">
    <location>
        <position position="1"/>
    </location>
</feature>
<feature type="transmembrane region" description="Helical" evidence="5">
    <location>
        <begin position="250"/>
        <end position="275"/>
    </location>
</feature>
<gene>
    <name evidence="7" type="ORF">GSLYS_00016909001</name>
</gene>
<dbReference type="PRINTS" id="PR00237">
    <property type="entry name" value="GPCRRHODOPSN"/>
</dbReference>